<keyword evidence="1" id="KW-1133">Transmembrane helix</keyword>
<organism evidence="2">
    <name type="scientific">gut metagenome</name>
    <dbReference type="NCBI Taxonomy" id="749906"/>
    <lineage>
        <taxon>unclassified sequences</taxon>
        <taxon>metagenomes</taxon>
        <taxon>organismal metagenomes</taxon>
    </lineage>
</organism>
<dbReference type="EMBL" id="AMCI01006520">
    <property type="protein sequence ID" value="EJW94185.1"/>
    <property type="molecule type" value="Genomic_DNA"/>
</dbReference>
<comment type="caution">
    <text evidence="2">The sequence shown here is derived from an EMBL/GenBank/DDBJ whole genome shotgun (WGS) entry which is preliminary data.</text>
</comment>
<gene>
    <name evidence="2" type="ORF">EVA_17707</name>
</gene>
<evidence type="ECO:0000313" key="2">
    <source>
        <dbReference type="EMBL" id="EJW94185.1"/>
    </source>
</evidence>
<evidence type="ECO:0000256" key="1">
    <source>
        <dbReference type="SAM" id="Phobius"/>
    </source>
</evidence>
<keyword evidence="1" id="KW-0472">Membrane</keyword>
<reference evidence="2" key="1">
    <citation type="journal article" date="2012" name="PLoS ONE">
        <title>Gene sets for utilization of primary and secondary nutrition supplies in the distal gut of endangered iberian lynx.</title>
        <authorList>
            <person name="Alcaide M."/>
            <person name="Messina E."/>
            <person name="Richter M."/>
            <person name="Bargiela R."/>
            <person name="Peplies J."/>
            <person name="Huws S.A."/>
            <person name="Newbold C.J."/>
            <person name="Golyshin P.N."/>
            <person name="Simon M.A."/>
            <person name="Lopez G."/>
            <person name="Yakimov M.M."/>
            <person name="Ferrer M."/>
        </authorList>
    </citation>
    <scope>NUCLEOTIDE SEQUENCE</scope>
</reference>
<keyword evidence="1" id="KW-0812">Transmembrane</keyword>
<dbReference type="AlphaFoldDB" id="J9C2Z4"/>
<protein>
    <submittedName>
        <fullName evidence="2">Uncharacterized protein</fullName>
    </submittedName>
</protein>
<sequence>MPPCGWRGPRCRGFRRLLDGIPEVLAQIVLDLILCVINHNVIRLKKDTNKERSQLPVTSSRVLFSLDDHAKIQPGPGEKWIISACRRLSVIIVDCSGLSVIIVDCCRTSSHLQPPKRKESQSRLRIKVLYQKDLLFLLRFKSSM</sequence>
<feature type="transmembrane region" description="Helical" evidence="1">
    <location>
        <begin position="24"/>
        <end position="42"/>
    </location>
</feature>
<accession>J9C2Z4</accession>
<name>J9C2Z4_9ZZZZ</name>
<proteinExistence type="predicted"/>